<dbReference type="GO" id="GO:0005525">
    <property type="term" value="F:GTP binding"/>
    <property type="evidence" value="ECO:0007669"/>
    <property type="project" value="InterPro"/>
</dbReference>
<evidence type="ECO:0000313" key="7">
    <source>
        <dbReference type="Proteomes" id="UP000800036"/>
    </source>
</evidence>
<dbReference type="InterPro" id="IPR020850">
    <property type="entry name" value="GED_dom"/>
</dbReference>
<evidence type="ECO:0000313" key="6">
    <source>
        <dbReference type="EMBL" id="KAF1976893.1"/>
    </source>
</evidence>
<dbReference type="OrthoDB" id="5061070at2759"/>
<evidence type="ECO:0000256" key="2">
    <source>
        <dbReference type="ARBA" id="ARBA00023134"/>
    </source>
</evidence>
<evidence type="ECO:0000259" key="4">
    <source>
        <dbReference type="PROSITE" id="PS51388"/>
    </source>
</evidence>
<dbReference type="SUPFAM" id="SSF52540">
    <property type="entry name" value="P-loop containing nucleoside triphosphate hydrolases"/>
    <property type="match status" value="1"/>
</dbReference>
<keyword evidence="7" id="KW-1185">Reference proteome</keyword>
<dbReference type="PANTHER" id="PTHR11566">
    <property type="entry name" value="DYNAMIN"/>
    <property type="match status" value="1"/>
</dbReference>
<keyword evidence="2" id="KW-0342">GTP-binding</keyword>
<reference evidence="6" key="1">
    <citation type="journal article" date="2020" name="Stud. Mycol.">
        <title>101 Dothideomycetes genomes: a test case for predicting lifestyles and emergence of pathogens.</title>
        <authorList>
            <person name="Haridas S."/>
            <person name="Albert R."/>
            <person name="Binder M."/>
            <person name="Bloem J."/>
            <person name="Labutti K."/>
            <person name="Salamov A."/>
            <person name="Andreopoulos B."/>
            <person name="Baker S."/>
            <person name="Barry K."/>
            <person name="Bills G."/>
            <person name="Bluhm B."/>
            <person name="Cannon C."/>
            <person name="Castanera R."/>
            <person name="Culley D."/>
            <person name="Daum C."/>
            <person name="Ezra D."/>
            <person name="Gonzalez J."/>
            <person name="Henrissat B."/>
            <person name="Kuo A."/>
            <person name="Liang C."/>
            <person name="Lipzen A."/>
            <person name="Lutzoni F."/>
            <person name="Magnuson J."/>
            <person name="Mondo S."/>
            <person name="Nolan M."/>
            <person name="Ohm R."/>
            <person name="Pangilinan J."/>
            <person name="Park H.-J."/>
            <person name="Ramirez L."/>
            <person name="Alfaro M."/>
            <person name="Sun H."/>
            <person name="Tritt A."/>
            <person name="Yoshinaga Y."/>
            <person name="Zwiers L.-H."/>
            <person name="Turgeon B."/>
            <person name="Goodwin S."/>
            <person name="Spatafora J."/>
            <person name="Crous P."/>
            <person name="Grigoriev I."/>
        </authorList>
    </citation>
    <scope>NUCLEOTIDE SEQUENCE</scope>
    <source>
        <strain evidence="6">CBS 107.79</strain>
    </source>
</reference>
<dbReference type="GO" id="GO:0031623">
    <property type="term" value="P:receptor internalization"/>
    <property type="evidence" value="ECO:0007669"/>
    <property type="project" value="TreeGrafter"/>
</dbReference>
<dbReference type="InterPro" id="IPR045063">
    <property type="entry name" value="Dynamin_N"/>
</dbReference>
<feature type="domain" description="Dynamin-type G" evidence="5">
    <location>
        <begin position="111"/>
        <end position="431"/>
    </location>
</feature>
<dbReference type="PROSITE" id="PS51718">
    <property type="entry name" value="G_DYNAMIN_2"/>
    <property type="match status" value="1"/>
</dbReference>
<dbReference type="AlphaFoldDB" id="A0A6A5VH48"/>
<evidence type="ECO:0000256" key="1">
    <source>
        <dbReference type="ARBA" id="ARBA00022741"/>
    </source>
</evidence>
<dbReference type="InterPro" id="IPR030381">
    <property type="entry name" value="G_DYNAMIN_dom"/>
</dbReference>
<dbReference type="Proteomes" id="UP000800036">
    <property type="component" value="Unassembled WGS sequence"/>
</dbReference>
<feature type="region of interest" description="Disordered" evidence="3">
    <location>
        <begin position="1"/>
        <end position="31"/>
    </location>
</feature>
<dbReference type="GO" id="GO:0005886">
    <property type="term" value="C:plasma membrane"/>
    <property type="evidence" value="ECO:0007669"/>
    <property type="project" value="TreeGrafter"/>
</dbReference>
<dbReference type="InterPro" id="IPR022812">
    <property type="entry name" value="Dynamin"/>
</dbReference>
<feature type="region of interest" description="Disordered" evidence="3">
    <location>
        <begin position="46"/>
        <end position="77"/>
    </location>
</feature>
<dbReference type="InterPro" id="IPR000375">
    <property type="entry name" value="Dynamin_stalk"/>
</dbReference>
<dbReference type="Gene3D" id="1.20.120.1240">
    <property type="entry name" value="Dynamin, middle domain"/>
    <property type="match status" value="1"/>
</dbReference>
<keyword evidence="6" id="KW-0378">Hydrolase</keyword>
<feature type="region of interest" description="Disordered" evidence="3">
    <location>
        <begin position="856"/>
        <end position="909"/>
    </location>
</feature>
<feature type="compositionally biased region" description="Pro residues" evidence="3">
    <location>
        <begin position="884"/>
        <end position="893"/>
    </location>
</feature>
<feature type="compositionally biased region" description="Basic and acidic residues" evidence="3">
    <location>
        <begin position="857"/>
        <end position="870"/>
    </location>
</feature>
<feature type="compositionally biased region" description="Acidic residues" evidence="3">
    <location>
        <begin position="534"/>
        <end position="543"/>
    </location>
</feature>
<feature type="domain" description="GED" evidence="4">
    <location>
        <begin position="773"/>
        <end position="869"/>
    </location>
</feature>
<protein>
    <submittedName>
        <fullName evidence="6">P-loop containing nucleoside triphosphate hydrolase protein</fullName>
    </submittedName>
</protein>
<dbReference type="SMART" id="SM00053">
    <property type="entry name" value="DYNc"/>
    <property type="match status" value="1"/>
</dbReference>
<organism evidence="6 7">
    <name type="scientific">Bimuria novae-zelandiae CBS 107.79</name>
    <dbReference type="NCBI Taxonomy" id="1447943"/>
    <lineage>
        <taxon>Eukaryota</taxon>
        <taxon>Fungi</taxon>
        <taxon>Dikarya</taxon>
        <taxon>Ascomycota</taxon>
        <taxon>Pezizomycotina</taxon>
        <taxon>Dothideomycetes</taxon>
        <taxon>Pleosporomycetidae</taxon>
        <taxon>Pleosporales</taxon>
        <taxon>Massarineae</taxon>
        <taxon>Didymosphaeriaceae</taxon>
        <taxon>Bimuria</taxon>
    </lineage>
</organism>
<feature type="compositionally biased region" description="Polar residues" evidence="3">
    <location>
        <begin position="15"/>
        <end position="30"/>
    </location>
</feature>
<accession>A0A6A5VH48</accession>
<dbReference type="PANTHER" id="PTHR11566:SF131">
    <property type="entry name" value="GTPASE, PUTATIVE (AFU_ORTHOLOGUE AFUA_6G07630)-RELATED"/>
    <property type="match status" value="1"/>
</dbReference>
<dbReference type="PROSITE" id="PS51388">
    <property type="entry name" value="GED"/>
    <property type="match status" value="1"/>
</dbReference>
<keyword evidence="1" id="KW-0547">Nucleotide-binding</keyword>
<evidence type="ECO:0000259" key="5">
    <source>
        <dbReference type="PROSITE" id="PS51718"/>
    </source>
</evidence>
<dbReference type="Gene3D" id="3.40.50.300">
    <property type="entry name" value="P-loop containing nucleotide triphosphate hydrolases"/>
    <property type="match status" value="1"/>
</dbReference>
<proteinExistence type="predicted"/>
<evidence type="ECO:0000256" key="3">
    <source>
        <dbReference type="SAM" id="MobiDB-lite"/>
    </source>
</evidence>
<gene>
    <name evidence="6" type="ORF">BU23DRAFT_501397</name>
</gene>
<name>A0A6A5VH48_9PLEO</name>
<feature type="region of interest" description="Disordered" evidence="3">
    <location>
        <begin position="528"/>
        <end position="585"/>
    </location>
</feature>
<sequence length="909" mass="101875">MTGNTRAARARQKLQQHAVPSSSQQHSSIRTVDESIVNGDAGYITPQQTETESLQTERSRLSHTPLPERLAGDRRTSGATVCGDADVLGVHIKEVISVIGRLEGLGLSQLDIQLPKCVVLGEQSSGKSSIIEAISGIRTPRATGTCTRCPLFIRLESSSDAEASWSAHVTLRYNYQYDVLARTGKFPGWKPNQNVQEVKFADCDSPEELEDVIRCAQLALLHPLEDPAVFAQGRFTPLEEDLGHAVNFSPNIVCIDVSHSSLPNLSFYDLPGLISQSENPADVPLVKQLVQDYVQDPDALVLVACSLAADIATSMASGLARFEWGAADRCVGVLTKPDLLPAGSSDAPLKKVLNNEELRFDHGYFVVKNPDQVMLNDRLSRQDAREQERQFFATTKPWCSSLKTYQGRFGNTNLQRYLSEKLARQMIKALPVIYEQVKLRLDEVDEQLKSVPEPPAIAGAARIISDLLFTFTEHVRKEMEPEYPYKDWNTAWTRMQQKFLDGLLAMKPTMRTLGRLDQGIYKSTLLGSSSEDPMCLEDEDDDEHNTPPETPQKKRKFEGTPVPTPTKTFRSRAAATPSTPSKKKLVNGIDYSDKGTLYVLDEVAKHLAENSRSKIHDQLQPLVINDMIKNTLKNWHIPLEKLFAELDNQLKSYIHHIFDKYFKVHASTKLYSEAWRIVENALDTSMAEQCCTMAPDALHDELEGPYMFHKKIFDDARTLLRGSYNIARFNARIKKYTEEMGEHIGVERVPTEERLRKDESLCAILRTDPYDKQIDVIARITSYYEVAAHRFHDIICMRIEGKLFKRLRTKLRDAMDETLGIHGIDGAQKAMALLAVSSEHASLRKQLMTMKSALQESQRHLDELQRKHGDSISASGASGFAVPPLHPSGPFGPPTSFTDAMQGDMHNHL</sequence>
<dbReference type="GO" id="GO:0003924">
    <property type="term" value="F:GTPase activity"/>
    <property type="evidence" value="ECO:0007669"/>
    <property type="project" value="InterPro"/>
</dbReference>
<dbReference type="EMBL" id="ML976665">
    <property type="protein sequence ID" value="KAF1976893.1"/>
    <property type="molecule type" value="Genomic_DNA"/>
</dbReference>
<dbReference type="InterPro" id="IPR027417">
    <property type="entry name" value="P-loop_NTPase"/>
</dbReference>
<dbReference type="PRINTS" id="PR00195">
    <property type="entry name" value="DYNAMIN"/>
</dbReference>
<dbReference type="InterPro" id="IPR001401">
    <property type="entry name" value="Dynamin_GTPase"/>
</dbReference>
<dbReference type="Pfam" id="PF00350">
    <property type="entry name" value="Dynamin_N"/>
    <property type="match status" value="1"/>
</dbReference>
<dbReference type="Pfam" id="PF01031">
    <property type="entry name" value="Dynamin_M"/>
    <property type="match status" value="1"/>
</dbReference>
<dbReference type="GO" id="GO:0005737">
    <property type="term" value="C:cytoplasm"/>
    <property type="evidence" value="ECO:0007669"/>
    <property type="project" value="TreeGrafter"/>
</dbReference>
<dbReference type="GO" id="GO:0005874">
    <property type="term" value="C:microtubule"/>
    <property type="evidence" value="ECO:0007669"/>
    <property type="project" value="TreeGrafter"/>
</dbReference>
<dbReference type="GO" id="GO:0008017">
    <property type="term" value="F:microtubule binding"/>
    <property type="evidence" value="ECO:0007669"/>
    <property type="project" value="TreeGrafter"/>
</dbReference>
<dbReference type="CDD" id="cd08771">
    <property type="entry name" value="DLP_1"/>
    <property type="match status" value="1"/>
</dbReference>